<dbReference type="RefSeq" id="XP_066712551.1">
    <property type="nucleotide sequence ID" value="XM_066863441.1"/>
</dbReference>
<evidence type="ECO:0000313" key="2">
    <source>
        <dbReference type="Proteomes" id="UP001480595"/>
    </source>
</evidence>
<dbReference type="GeneID" id="92096504"/>
<reference evidence="1 2" key="1">
    <citation type="submission" date="2023-01" db="EMBL/GenBank/DDBJ databases">
        <title>Analysis of 21 Apiospora genomes using comparative genomics revels a genus with tremendous synthesis potential of carbohydrate active enzymes and secondary metabolites.</title>
        <authorList>
            <person name="Sorensen T."/>
        </authorList>
    </citation>
    <scope>NUCLEOTIDE SEQUENCE [LARGE SCALE GENOMIC DNA]</scope>
    <source>
        <strain evidence="1 2">CBS 135458</strain>
    </source>
</reference>
<sequence length="137" mass="15632">MPSALRATKKQTNNTKQQQVCCPLVRPLQCLAASIITIKERIISILPSSIPRELASRFYNFLALAQAKKQGIWWHIGDRICRFGTRTQDVGLKAKNQAAAKASPRFRRHKRSNSRLLTWMRGGAVYEELDGERVRIE</sequence>
<protein>
    <submittedName>
        <fullName evidence="1">Uncharacterized protein</fullName>
    </submittedName>
</protein>
<dbReference type="Proteomes" id="UP001480595">
    <property type="component" value="Unassembled WGS sequence"/>
</dbReference>
<gene>
    <name evidence="1" type="ORF">PG994_012032</name>
</gene>
<accession>A0ABR1TUV6</accession>
<evidence type="ECO:0000313" key="1">
    <source>
        <dbReference type="EMBL" id="KAK8050302.1"/>
    </source>
</evidence>
<proteinExistence type="predicted"/>
<organism evidence="1 2">
    <name type="scientific">Apiospora phragmitis</name>
    <dbReference type="NCBI Taxonomy" id="2905665"/>
    <lineage>
        <taxon>Eukaryota</taxon>
        <taxon>Fungi</taxon>
        <taxon>Dikarya</taxon>
        <taxon>Ascomycota</taxon>
        <taxon>Pezizomycotina</taxon>
        <taxon>Sordariomycetes</taxon>
        <taxon>Xylariomycetidae</taxon>
        <taxon>Amphisphaeriales</taxon>
        <taxon>Apiosporaceae</taxon>
        <taxon>Apiospora</taxon>
    </lineage>
</organism>
<comment type="caution">
    <text evidence="1">The sequence shown here is derived from an EMBL/GenBank/DDBJ whole genome shotgun (WGS) entry which is preliminary data.</text>
</comment>
<name>A0ABR1TUV6_9PEZI</name>
<dbReference type="EMBL" id="JAQQWL010000011">
    <property type="protein sequence ID" value="KAK8050302.1"/>
    <property type="molecule type" value="Genomic_DNA"/>
</dbReference>
<keyword evidence="2" id="KW-1185">Reference proteome</keyword>